<dbReference type="Proteomes" id="UP001059617">
    <property type="component" value="Chromosome"/>
</dbReference>
<feature type="transmembrane region" description="Helical" evidence="1">
    <location>
        <begin position="64"/>
        <end position="81"/>
    </location>
</feature>
<dbReference type="PANTHER" id="PTHR14969">
    <property type="entry name" value="SPHINGOSINE-1-PHOSPHATE PHOSPHOHYDROLASE"/>
    <property type="match status" value="1"/>
</dbReference>
<sequence length="211" mass="22221">MRSAWRIPPIAAASAFAVLTTLVAARTPAVLRFDLTVSDAARRFTLGHERWRTLMSIITHSADTWLLSLVGLVSTAALLLLGQRRAAVFLLTAWAGTALVRLGVLHLVDRARPVDRLTPAAGWSFPSGHTMSAGITAGVAIVIVLAFLPREPLRTALVVALAGWAVLVGISRVALAAHWPTDVLGGWLLSGAVVSALALTRLRPAPCPPAG</sequence>
<evidence type="ECO:0000259" key="2">
    <source>
        <dbReference type="SMART" id="SM00014"/>
    </source>
</evidence>
<feature type="domain" description="Phosphatidic acid phosphatase type 2/haloperoxidase" evidence="2">
    <location>
        <begin position="88"/>
        <end position="198"/>
    </location>
</feature>
<dbReference type="SMART" id="SM00014">
    <property type="entry name" value="acidPPc"/>
    <property type="match status" value="1"/>
</dbReference>
<dbReference type="Gene3D" id="1.20.144.10">
    <property type="entry name" value="Phosphatidic acid phosphatase type 2/haloperoxidase"/>
    <property type="match status" value="1"/>
</dbReference>
<dbReference type="EMBL" id="CP073720">
    <property type="protein sequence ID" value="UWP85051.1"/>
    <property type="molecule type" value="Genomic_DNA"/>
</dbReference>
<keyword evidence="1" id="KW-1133">Transmembrane helix</keyword>
<keyword evidence="1" id="KW-0812">Transmembrane</keyword>
<evidence type="ECO:0000256" key="1">
    <source>
        <dbReference type="SAM" id="Phobius"/>
    </source>
</evidence>
<feature type="transmembrane region" description="Helical" evidence="1">
    <location>
        <begin position="88"/>
        <end position="108"/>
    </location>
</feature>
<accession>A0ABY5W7H5</accession>
<feature type="transmembrane region" description="Helical" evidence="1">
    <location>
        <begin position="155"/>
        <end position="177"/>
    </location>
</feature>
<keyword evidence="4" id="KW-1185">Reference proteome</keyword>
<keyword evidence="1" id="KW-0472">Membrane</keyword>
<gene>
    <name evidence="3" type="ORF">Dfulv_12805</name>
</gene>
<dbReference type="InterPro" id="IPR000326">
    <property type="entry name" value="PAP2/HPO"/>
</dbReference>
<reference evidence="3" key="2">
    <citation type="submission" date="2022-09" db="EMBL/GenBank/DDBJ databases">
        <title>Biosynthetic gene clusters of Dactylosporangioum fulvum.</title>
        <authorList>
            <person name="Caradec T."/>
        </authorList>
    </citation>
    <scope>NUCLEOTIDE SEQUENCE</scope>
    <source>
        <strain evidence="3">NRRL B-16292</strain>
    </source>
</reference>
<feature type="transmembrane region" description="Helical" evidence="1">
    <location>
        <begin position="128"/>
        <end position="148"/>
    </location>
</feature>
<evidence type="ECO:0000313" key="3">
    <source>
        <dbReference type="EMBL" id="UWP85051.1"/>
    </source>
</evidence>
<dbReference type="RefSeq" id="WP_259863092.1">
    <property type="nucleotide sequence ID" value="NZ_CP073720.1"/>
</dbReference>
<dbReference type="Pfam" id="PF01569">
    <property type="entry name" value="PAP2"/>
    <property type="match status" value="1"/>
</dbReference>
<dbReference type="InterPro" id="IPR036938">
    <property type="entry name" value="PAP2/HPO_sf"/>
</dbReference>
<organism evidence="3 4">
    <name type="scientific">Dactylosporangium fulvum</name>
    <dbReference type="NCBI Taxonomy" id="53359"/>
    <lineage>
        <taxon>Bacteria</taxon>
        <taxon>Bacillati</taxon>
        <taxon>Actinomycetota</taxon>
        <taxon>Actinomycetes</taxon>
        <taxon>Micromonosporales</taxon>
        <taxon>Micromonosporaceae</taxon>
        <taxon>Dactylosporangium</taxon>
    </lineage>
</organism>
<proteinExistence type="predicted"/>
<protein>
    <submittedName>
        <fullName evidence="3">Phosphatase PAP2 family protein</fullName>
    </submittedName>
</protein>
<dbReference type="PANTHER" id="PTHR14969:SF13">
    <property type="entry name" value="AT30094P"/>
    <property type="match status" value="1"/>
</dbReference>
<name>A0ABY5W7H5_9ACTN</name>
<evidence type="ECO:0000313" key="4">
    <source>
        <dbReference type="Proteomes" id="UP001059617"/>
    </source>
</evidence>
<dbReference type="CDD" id="cd03392">
    <property type="entry name" value="PAP2_like_2"/>
    <property type="match status" value="1"/>
</dbReference>
<dbReference type="SUPFAM" id="SSF48317">
    <property type="entry name" value="Acid phosphatase/Vanadium-dependent haloperoxidase"/>
    <property type="match status" value="1"/>
</dbReference>
<reference evidence="3" key="1">
    <citation type="submission" date="2021-04" db="EMBL/GenBank/DDBJ databases">
        <authorList>
            <person name="Hartkoorn R.C."/>
            <person name="Beaudoing E."/>
            <person name="Hot D."/>
        </authorList>
    </citation>
    <scope>NUCLEOTIDE SEQUENCE</scope>
    <source>
        <strain evidence="3">NRRL B-16292</strain>
    </source>
</reference>